<accession>A0A5B7HMQ7</accession>
<evidence type="ECO:0000313" key="1">
    <source>
        <dbReference type="EMBL" id="MPC72572.1"/>
    </source>
</evidence>
<reference evidence="1 2" key="1">
    <citation type="submission" date="2019-05" db="EMBL/GenBank/DDBJ databases">
        <title>Another draft genome of Portunus trituberculatus and its Hox gene families provides insights of decapod evolution.</title>
        <authorList>
            <person name="Jeong J.-H."/>
            <person name="Song I."/>
            <person name="Kim S."/>
            <person name="Choi T."/>
            <person name="Kim D."/>
            <person name="Ryu S."/>
            <person name="Kim W."/>
        </authorList>
    </citation>
    <scope>NUCLEOTIDE SEQUENCE [LARGE SCALE GENOMIC DNA]</scope>
    <source>
        <tissue evidence="1">Muscle</tissue>
    </source>
</reference>
<comment type="caution">
    <text evidence="1">The sequence shown here is derived from an EMBL/GenBank/DDBJ whole genome shotgun (WGS) entry which is preliminary data.</text>
</comment>
<gene>
    <name evidence="1" type="ORF">E2C01_066884</name>
</gene>
<organism evidence="1 2">
    <name type="scientific">Portunus trituberculatus</name>
    <name type="common">Swimming crab</name>
    <name type="synonym">Neptunus trituberculatus</name>
    <dbReference type="NCBI Taxonomy" id="210409"/>
    <lineage>
        <taxon>Eukaryota</taxon>
        <taxon>Metazoa</taxon>
        <taxon>Ecdysozoa</taxon>
        <taxon>Arthropoda</taxon>
        <taxon>Crustacea</taxon>
        <taxon>Multicrustacea</taxon>
        <taxon>Malacostraca</taxon>
        <taxon>Eumalacostraca</taxon>
        <taxon>Eucarida</taxon>
        <taxon>Decapoda</taxon>
        <taxon>Pleocyemata</taxon>
        <taxon>Brachyura</taxon>
        <taxon>Eubrachyura</taxon>
        <taxon>Portunoidea</taxon>
        <taxon>Portunidae</taxon>
        <taxon>Portuninae</taxon>
        <taxon>Portunus</taxon>
    </lineage>
</organism>
<proteinExistence type="predicted"/>
<dbReference type="Proteomes" id="UP000324222">
    <property type="component" value="Unassembled WGS sequence"/>
</dbReference>
<protein>
    <submittedName>
        <fullName evidence="1">Uncharacterized protein</fullName>
    </submittedName>
</protein>
<evidence type="ECO:0000313" key="2">
    <source>
        <dbReference type="Proteomes" id="UP000324222"/>
    </source>
</evidence>
<dbReference type="EMBL" id="VSRR010034982">
    <property type="protein sequence ID" value="MPC72572.1"/>
    <property type="molecule type" value="Genomic_DNA"/>
</dbReference>
<name>A0A5B7HMQ7_PORTR</name>
<dbReference type="AlphaFoldDB" id="A0A5B7HMQ7"/>
<keyword evidence="2" id="KW-1185">Reference proteome</keyword>
<sequence length="88" mass="9371">MASLTPDETVRGLVRLRAEVQSGSAGELMAGNLFVGDTPLRTSIFLCIDGTEKKWSGVTCLSAWCVVERSGRGRLGWVGGARENTGEV</sequence>